<dbReference type="GeneID" id="106151514"/>
<keyword evidence="3" id="KW-0812">Transmembrane</keyword>
<keyword evidence="3" id="KW-1133">Transmembrane helix</keyword>
<dbReference type="GO" id="GO:0004016">
    <property type="term" value="F:adenylate cyclase activity"/>
    <property type="evidence" value="ECO:0007669"/>
    <property type="project" value="TreeGrafter"/>
</dbReference>
<gene>
    <name evidence="6" type="primary">LOC106151514</name>
</gene>
<dbReference type="Proteomes" id="UP000085678">
    <property type="component" value="Unplaced"/>
</dbReference>
<keyword evidence="2" id="KW-0456">Lyase</keyword>
<feature type="transmembrane region" description="Helical" evidence="3">
    <location>
        <begin position="75"/>
        <end position="96"/>
    </location>
</feature>
<evidence type="ECO:0000313" key="5">
    <source>
        <dbReference type="Proteomes" id="UP000085678"/>
    </source>
</evidence>
<dbReference type="GO" id="GO:0007193">
    <property type="term" value="P:adenylate cyclase-inhibiting G protein-coupled receptor signaling pathway"/>
    <property type="evidence" value="ECO:0007669"/>
    <property type="project" value="TreeGrafter"/>
</dbReference>
<evidence type="ECO:0000256" key="1">
    <source>
        <dbReference type="ARBA" id="ARBA00022741"/>
    </source>
</evidence>
<organism evidence="5 6">
    <name type="scientific">Lingula anatina</name>
    <name type="common">Brachiopod</name>
    <name type="synonym">Lingula unguis</name>
    <dbReference type="NCBI Taxonomy" id="7574"/>
    <lineage>
        <taxon>Eukaryota</taxon>
        <taxon>Metazoa</taxon>
        <taxon>Spiralia</taxon>
        <taxon>Lophotrochozoa</taxon>
        <taxon>Brachiopoda</taxon>
        <taxon>Linguliformea</taxon>
        <taxon>Lingulata</taxon>
        <taxon>Lingulida</taxon>
        <taxon>Linguloidea</taxon>
        <taxon>Lingulidae</taxon>
        <taxon>Lingula</taxon>
    </lineage>
</organism>
<dbReference type="Pfam" id="PF16214">
    <property type="entry name" value="AC_N"/>
    <property type="match status" value="1"/>
</dbReference>
<dbReference type="GO" id="GO:0005886">
    <property type="term" value="C:plasma membrane"/>
    <property type="evidence" value="ECO:0007669"/>
    <property type="project" value="TreeGrafter"/>
</dbReference>
<reference evidence="6" key="1">
    <citation type="submission" date="2025-08" db="UniProtKB">
        <authorList>
            <consortium name="RefSeq"/>
        </authorList>
    </citation>
    <scope>IDENTIFICATION</scope>
    <source>
        <tissue evidence="6">Gonads</tissue>
    </source>
</reference>
<protein>
    <submittedName>
        <fullName evidence="6">Adenylate cyclase type 2-like</fullName>
    </submittedName>
</protein>
<dbReference type="InParanoid" id="A0A1S3H2B4"/>
<dbReference type="PANTHER" id="PTHR45627">
    <property type="entry name" value="ADENYLATE CYCLASE TYPE 1"/>
    <property type="match status" value="1"/>
</dbReference>
<proteinExistence type="predicted"/>
<dbReference type="GO" id="GO:0007189">
    <property type="term" value="P:adenylate cyclase-activating G protein-coupled receptor signaling pathway"/>
    <property type="evidence" value="ECO:0007669"/>
    <property type="project" value="TreeGrafter"/>
</dbReference>
<feature type="transmembrane region" description="Helical" evidence="3">
    <location>
        <begin position="108"/>
        <end position="129"/>
    </location>
</feature>
<evidence type="ECO:0000256" key="3">
    <source>
        <dbReference type="SAM" id="Phobius"/>
    </source>
</evidence>
<sequence length="235" mass="27515">MEKGEPFMLRVSNPTYSLTNRTENAIRKQDSRDLLFNPRRKRKRSIWTLRRYRDKFKSMDIESLYQRYCVRLKHCLFISLLVVVMAFCTSLVIIDFASPHANHPNSTVQLAVTFSGTILVLIMLVLICFERIFQKFTVPVTLFVWLILLTGTYVYVGFSDARNCMDDVPVIYYIIIVTYTMLPLSQRWAICLGTATGLSQICIAWGFAQRFRDYLEYQEFTMVSWGFDPELFITV</sequence>
<evidence type="ECO:0000256" key="2">
    <source>
        <dbReference type="ARBA" id="ARBA00023239"/>
    </source>
</evidence>
<dbReference type="KEGG" id="lak:106151514"/>
<dbReference type="RefSeq" id="XP_013380270.1">
    <property type="nucleotide sequence ID" value="XM_013524816.1"/>
</dbReference>
<dbReference type="GO" id="GO:0006171">
    <property type="term" value="P:cAMP biosynthetic process"/>
    <property type="evidence" value="ECO:0007669"/>
    <property type="project" value="TreeGrafter"/>
</dbReference>
<keyword evidence="5" id="KW-1185">Reference proteome</keyword>
<keyword evidence="3" id="KW-0472">Membrane</keyword>
<dbReference type="GO" id="GO:0000166">
    <property type="term" value="F:nucleotide binding"/>
    <property type="evidence" value="ECO:0007669"/>
    <property type="project" value="UniProtKB-KW"/>
</dbReference>
<dbReference type="PANTHER" id="PTHR45627:SF12">
    <property type="entry name" value="ADENYLATE CYCLASE TYPE 2"/>
    <property type="match status" value="1"/>
</dbReference>
<feature type="domain" description="Adenylate cyclase N-terminal" evidence="4">
    <location>
        <begin position="54"/>
        <end position="205"/>
    </location>
</feature>
<dbReference type="InterPro" id="IPR032628">
    <property type="entry name" value="AC_N"/>
</dbReference>
<accession>A0A1S3H2B4</accession>
<dbReference type="AlphaFoldDB" id="A0A1S3H2B4"/>
<keyword evidence="1" id="KW-0547">Nucleotide-binding</keyword>
<evidence type="ECO:0000313" key="6">
    <source>
        <dbReference type="RefSeq" id="XP_013380270.1"/>
    </source>
</evidence>
<name>A0A1S3H2B4_LINAN</name>
<feature type="transmembrane region" description="Helical" evidence="3">
    <location>
        <begin position="170"/>
        <end position="190"/>
    </location>
</feature>
<dbReference type="STRING" id="7574.A0A1S3H2B4"/>
<feature type="transmembrane region" description="Helical" evidence="3">
    <location>
        <begin position="136"/>
        <end position="158"/>
    </location>
</feature>
<evidence type="ECO:0000259" key="4">
    <source>
        <dbReference type="Pfam" id="PF16214"/>
    </source>
</evidence>